<proteinExistence type="predicted"/>
<dbReference type="AlphaFoldDB" id="A0AA37U488"/>
<dbReference type="Proteomes" id="UP001157355">
    <property type="component" value="Unassembled WGS sequence"/>
</dbReference>
<organism evidence="1 2">
    <name type="scientific">Cypionkella aquatica</name>
    <dbReference type="NCBI Taxonomy" id="1756042"/>
    <lineage>
        <taxon>Bacteria</taxon>
        <taxon>Pseudomonadati</taxon>
        <taxon>Pseudomonadota</taxon>
        <taxon>Alphaproteobacteria</taxon>
        <taxon>Rhodobacterales</taxon>
        <taxon>Paracoccaceae</taxon>
        <taxon>Cypionkella</taxon>
    </lineage>
</organism>
<keyword evidence="2" id="KW-1185">Reference proteome</keyword>
<gene>
    <name evidence="1" type="ORF">GCM10010873_32500</name>
</gene>
<dbReference type="EMBL" id="BSPP01000011">
    <property type="protein sequence ID" value="GLS88276.1"/>
    <property type="molecule type" value="Genomic_DNA"/>
</dbReference>
<protein>
    <submittedName>
        <fullName evidence="1">Uncharacterized protein</fullName>
    </submittedName>
</protein>
<sequence length="79" mass="8440">MTAADLPSEPALCKLTVYDAKVINGHLWRINDLCKAAQVILGHNLVAAEDHPASRGLDGILSAIELSADEANVLIIEHI</sequence>
<comment type="caution">
    <text evidence="1">The sequence shown here is derived from an EMBL/GenBank/DDBJ whole genome shotgun (WGS) entry which is preliminary data.</text>
</comment>
<dbReference type="RefSeq" id="WP_284326446.1">
    <property type="nucleotide sequence ID" value="NZ_BSPP01000011.1"/>
</dbReference>
<evidence type="ECO:0000313" key="2">
    <source>
        <dbReference type="Proteomes" id="UP001157355"/>
    </source>
</evidence>
<name>A0AA37U488_9RHOB</name>
<accession>A0AA37U488</accession>
<reference evidence="1 2" key="1">
    <citation type="journal article" date="2014" name="Int. J. Syst. Evol. Microbiol.">
        <title>Complete genome sequence of Corynebacterium casei LMG S-19264T (=DSM 44701T), isolated from a smear-ripened cheese.</title>
        <authorList>
            <consortium name="US DOE Joint Genome Institute (JGI-PGF)"/>
            <person name="Walter F."/>
            <person name="Albersmeier A."/>
            <person name="Kalinowski J."/>
            <person name="Ruckert C."/>
        </authorList>
    </citation>
    <scope>NUCLEOTIDE SEQUENCE [LARGE SCALE GENOMIC DNA]</scope>
    <source>
        <strain evidence="1 2">NBRC 111766</strain>
    </source>
</reference>
<evidence type="ECO:0000313" key="1">
    <source>
        <dbReference type="EMBL" id="GLS88276.1"/>
    </source>
</evidence>